<name>A0A1E1W614_PECGO</name>
<gene>
    <name evidence="1" type="ORF">g.912</name>
</gene>
<accession>A0A1E1W614</accession>
<feature type="non-terminal residue" evidence="1">
    <location>
        <position position="176"/>
    </location>
</feature>
<reference evidence="1" key="1">
    <citation type="submission" date="2015-09" db="EMBL/GenBank/DDBJ databases">
        <title>De novo assembly of Pectinophora gossypiella (Pink Bollworm) gut transcriptome.</title>
        <authorList>
            <person name="Tassone E.E."/>
        </authorList>
    </citation>
    <scope>NUCLEOTIDE SEQUENCE</scope>
</reference>
<protein>
    <submittedName>
        <fullName evidence="1">Uncharacterized protein</fullName>
    </submittedName>
</protein>
<organism evidence="1">
    <name type="scientific">Pectinophora gossypiella</name>
    <name type="common">Cotton pink bollworm</name>
    <name type="synonym">Depressaria gossypiella</name>
    <dbReference type="NCBI Taxonomy" id="13191"/>
    <lineage>
        <taxon>Eukaryota</taxon>
        <taxon>Metazoa</taxon>
        <taxon>Ecdysozoa</taxon>
        <taxon>Arthropoda</taxon>
        <taxon>Hexapoda</taxon>
        <taxon>Insecta</taxon>
        <taxon>Pterygota</taxon>
        <taxon>Neoptera</taxon>
        <taxon>Endopterygota</taxon>
        <taxon>Lepidoptera</taxon>
        <taxon>Glossata</taxon>
        <taxon>Ditrysia</taxon>
        <taxon>Gelechioidea</taxon>
        <taxon>Gelechiidae</taxon>
        <taxon>Apatetrinae</taxon>
        <taxon>Pectinophora</taxon>
    </lineage>
</organism>
<proteinExistence type="predicted"/>
<feature type="non-terminal residue" evidence="1">
    <location>
        <position position="1"/>
    </location>
</feature>
<dbReference type="EMBL" id="GDQN01008637">
    <property type="protein sequence ID" value="JAT82417.1"/>
    <property type="molecule type" value="Transcribed_RNA"/>
</dbReference>
<dbReference type="AlphaFoldDB" id="A0A1E1W614"/>
<sequence length="176" mass="18666">VQSCLTPSSTVISSSTLSGRSLSDTVPIDALIIENQPISPNPTVDCCKIPPVISTSTGTAFPDVKKASSIGSTIKNEPYFLINRNDFSETVLPSNILQTPSLSAGIANSVVDSCKIEPQPSMNTVNSCKPSSINTSSRDEHFERLLQKAQTATPKSSSIFVPFTADNNFITISSNA</sequence>
<evidence type="ECO:0000313" key="1">
    <source>
        <dbReference type="EMBL" id="JAT82417.1"/>
    </source>
</evidence>